<keyword evidence="2" id="KW-1185">Reference proteome</keyword>
<evidence type="ECO:0000313" key="1">
    <source>
        <dbReference type="EMBL" id="TDQ52031.1"/>
    </source>
</evidence>
<dbReference type="InterPro" id="IPR050490">
    <property type="entry name" value="Bact_solute-bd_prot1"/>
</dbReference>
<dbReference type="EMBL" id="SNYN01000008">
    <property type="protein sequence ID" value="TDQ52031.1"/>
    <property type="molecule type" value="Genomic_DNA"/>
</dbReference>
<dbReference type="AlphaFoldDB" id="A0A4R6V6Z3"/>
<gene>
    <name evidence="1" type="ORF">EV190_10812</name>
</gene>
<dbReference type="InterPro" id="IPR006311">
    <property type="entry name" value="TAT_signal"/>
</dbReference>
<reference evidence="1 2" key="1">
    <citation type="submission" date="2019-03" db="EMBL/GenBank/DDBJ databases">
        <title>Genomic Encyclopedia of Type Strains, Phase IV (KMG-IV): sequencing the most valuable type-strain genomes for metagenomic binning, comparative biology and taxonomic classification.</title>
        <authorList>
            <person name="Goeker M."/>
        </authorList>
    </citation>
    <scope>NUCLEOTIDE SEQUENCE [LARGE SCALE GENOMIC DNA]</scope>
    <source>
        <strain evidence="1 2">DSM 46770</strain>
    </source>
</reference>
<protein>
    <submittedName>
        <fullName evidence="1">Carbohydrate ABC transporter substrate-binding protein (CUT1 family)</fullName>
    </submittedName>
</protein>
<dbReference type="PROSITE" id="PS51257">
    <property type="entry name" value="PROKAR_LIPOPROTEIN"/>
    <property type="match status" value="1"/>
</dbReference>
<dbReference type="PANTHER" id="PTHR43649">
    <property type="entry name" value="ARABINOSE-BINDING PROTEIN-RELATED"/>
    <property type="match status" value="1"/>
</dbReference>
<dbReference type="OrthoDB" id="7937990at2"/>
<name>A0A4R6V6Z3_9ACTN</name>
<dbReference type="Proteomes" id="UP000295281">
    <property type="component" value="Unassembled WGS sequence"/>
</dbReference>
<proteinExistence type="predicted"/>
<comment type="caution">
    <text evidence="1">The sequence shown here is derived from an EMBL/GenBank/DDBJ whole genome shotgun (WGS) entry which is preliminary data.</text>
</comment>
<dbReference type="PANTHER" id="PTHR43649:SF14">
    <property type="entry name" value="BLR3389 PROTEIN"/>
    <property type="match status" value="1"/>
</dbReference>
<sequence length="435" mass="47489">MRRAAGTPPSPSRRSLLAGTLAAAGLGLAGCGPADSVLDDRTRLRQWNLFTGGDGARMVEMHERYTAEHPDIDFRPTTYLWGDPFYTKFAMGAAGGRASDIATLHLSRLANMAPGRLIDPIDEGALAEAGISGEVLPPDIWERCFVDGALYAVPLDTHVVVTYYNREVCRSAGVLDAGGRLVETRGVAEFVDLLTEVKAVTGEFGTVLDTTNPWQYFWAMYRQQDGRMVFGDDDFEMDDDKALAALDVLRRLSEEGLAPRSSDAPGTPPNFANGRGGLGLMGNWEIPTFETAGMDFSVTQFPDLFGNHRTRGDSHVYVLPHQRERDPEVTAAAVEYAAWMLRNSLTWAGGGHIPAYRPVVESEEYLAMRPQSEYREAAGNVELDPDIWFSGSAARLSTEATAVFSGLHQGTTTPEESLTRFKDAVRALVRVPAPI</sequence>
<dbReference type="InterPro" id="IPR006059">
    <property type="entry name" value="SBP"/>
</dbReference>
<dbReference type="SUPFAM" id="SSF53850">
    <property type="entry name" value="Periplasmic binding protein-like II"/>
    <property type="match status" value="1"/>
</dbReference>
<dbReference type="Gene3D" id="3.40.190.10">
    <property type="entry name" value="Periplasmic binding protein-like II"/>
    <property type="match status" value="1"/>
</dbReference>
<dbReference type="PROSITE" id="PS51318">
    <property type="entry name" value="TAT"/>
    <property type="match status" value="1"/>
</dbReference>
<accession>A0A4R6V6Z3</accession>
<organism evidence="1 2">
    <name type="scientific">Actinorugispora endophytica</name>
    <dbReference type="NCBI Taxonomy" id="1605990"/>
    <lineage>
        <taxon>Bacteria</taxon>
        <taxon>Bacillati</taxon>
        <taxon>Actinomycetota</taxon>
        <taxon>Actinomycetes</taxon>
        <taxon>Streptosporangiales</taxon>
        <taxon>Nocardiopsidaceae</taxon>
        <taxon>Actinorugispora</taxon>
    </lineage>
</organism>
<dbReference type="RefSeq" id="WP_133741694.1">
    <property type="nucleotide sequence ID" value="NZ_SNYN01000008.1"/>
</dbReference>
<dbReference type="Pfam" id="PF13416">
    <property type="entry name" value="SBP_bac_8"/>
    <property type="match status" value="1"/>
</dbReference>
<evidence type="ECO:0000313" key="2">
    <source>
        <dbReference type="Proteomes" id="UP000295281"/>
    </source>
</evidence>